<keyword evidence="1" id="KW-0812">Transmembrane</keyword>
<proteinExistence type="predicted"/>
<name>A0A371CTE3_9APHY</name>
<dbReference type="EMBL" id="KZ857463">
    <property type="protein sequence ID" value="RDX43536.1"/>
    <property type="molecule type" value="Genomic_DNA"/>
</dbReference>
<dbReference type="AlphaFoldDB" id="A0A371CTE3"/>
<dbReference type="Proteomes" id="UP000256964">
    <property type="component" value="Unassembled WGS sequence"/>
</dbReference>
<keyword evidence="1" id="KW-0472">Membrane</keyword>
<keyword evidence="3" id="KW-1185">Reference proteome</keyword>
<evidence type="ECO:0000313" key="3">
    <source>
        <dbReference type="Proteomes" id="UP000256964"/>
    </source>
</evidence>
<accession>A0A371CTE3</accession>
<organism evidence="2 3">
    <name type="scientific">Lentinus brumalis</name>
    <dbReference type="NCBI Taxonomy" id="2498619"/>
    <lineage>
        <taxon>Eukaryota</taxon>
        <taxon>Fungi</taxon>
        <taxon>Dikarya</taxon>
        <taxon>Basidiomycota</taxon>
        <taxon>Agaricomycotina</taxon>
        <taxon>Agaricomycetes</taxon>
        <taxon>Polyporales</taxon>
        <taxon>Polyporaceae</taxon>
        <taxon>Lentinus</taxon>
    </lineage>
</organism>
<feature type="transmembrane region" description="Helical" evidence="1">
    <location>
        <begin position="89"/>
        <end position="111"/>
    </location>
</feature>
<feature type="transmembrane region" description="Helical" evidence="1">
    <location>
        <begin position="31"/>
        <end position="56"/>
    </location>
</feature>
<feature type="transmembrane region" description="Helical" evidence="1">
    <location>
        <begin position="163"/>
        <end position="180"/>
    </location>
</feature>
<gene>
    <name evidence="2" type="ORF">OH76DRAFT_1410062</name>
</gene>
<feature type="transmembrane region" description="Helical" evidence="1">
    <location>
        <begin position="186"/>
        <end position="203"/>
    </location>
</feature>
<sequence length="207" mass="22464">MPYAVAPVHPEDPRCTIVRPAKRVAPFKTCWYVGISIALALGAAFLLYAASFVLGLSSILVGSLQFHYSVDPLMKTCPGRSQWCFRPEVMRAVAVGCAVVGSGICIAMAVLEVQRFMTHNLRLGVWEYVVGFAFPGTIVASVIGPGVGVVLQPLDGFSAGRAFVTGIFGFVTFVLIQVALHYLLRLLLRVVLWVVLGMFRAVSKYIL</sequence>
<keyword evidence="1" id="KW-1133">Transmembrane helix</keyword>
<feature type="transmembrane region" description="Helical" evidence="1">
    <location>
        <begin position="131"/>
        <end position="151"/>
    </location>
</feature>
<evidence type="ECO:0000256" key="1">
    <source>
        <dbReference type="SAM" id="Phobius"/>
    </source>
</evidence>
<evidence type="ECO:0000313" key="2">
    <source>
        <dbReference type="EMBL" id="RDX43536.1"/>
    </source>
</evidence>
<reference evidence="2 3" key="1">
    <citation type="journal article" date="2018" name="Biotechnol. Biofuels">
        <title>Integrative visual omics of the white-rot fungus Polyporus brumalis exposes the biotechnological potential of its oxidative enzymes for delignifying raw plant biomass.</title>
        <authorList>
            <person name="Miyauchi S."/>
            <person name="Rancon A."/>
            <person name="Drula E."/>
            <person name="Hage H."/>
            <person name="Chaduli D."/>
            <person name="Favel A."/>
            <person name="Grisel S."/>
            <person name="Henrissat B."/>
            <person name="Herpoel-Gimbert I."/>
            <person name="Ruiz-Duenas F.J."/>
            <person name="Chevret D."/>
            <person name="Hainaut M."/>
            <person name="Lin J."/>
            <person name="Wang M."/>
            <person name="Pangilinan J."/>
            <person name="Lipzen A."/>
            <person name="Lesage-Meessen L."/>
            <person name="Navarro D."/>
            <person name="Riley R."/>
            <person name="Grigoriev I.V."/>
            <person name="Zhou S."/>
            <person name="Raouche S."/>
            <person name="Rosso M.N."/>
        </authorList>
    </citation>
    <scope>NUCLEOTIDE SEQUENCE [LARGE SCALE GENOMIC DNA]</scope>
    <source>
        <strain evidence="2 3">BRFM 1820</strain>
    </source>
</reference>
<protein>
    <submittedName>
        <fullName evidence="2">Uncharacterized protein</fullName>
    </submittedName>
</protein>